<dbReference type="Gene3D" id="3.30.360.10">
    <property type="entry name" value="Dihydrodipicolinate Reductase, domain 2"/>
    <property type="match status" value="1"/>
</dbReference>
<dbReference type="STRING" id="1633631.GCA_001442925_02130"/>
<feature type="domain" description="Glycosyl transferase family 1" evidence="1">
    <location>
        <begin position="181"/>
        <end position="357"/>
    </location>
</feature>
<dbReference type="Proteomes" id="UP000182011">
    <property type="component" value="Unassembled WGS sequence"/>
</dbReference>
<accession>A0A0S4NCP1</accession>
<dbReference type="Pfam" id="PF01408">
    <property type="entry name" value="GFO_IDH_MocA"/>
    <property type="match status" value="1"/>
</dbReference>
<keyword evidence="3" id="KW-0808">Transferase</keyword>
<dbReference type="InterPro" id="IPR000683">
    <property type="entry name" value="Gfo/Idh/MocA-like_OxRdtase_N"/>
</dbReference>
<dbReference type="GO" id="GO:0016757">
    <property type="term" value="F:glycosyltransferase activity"/>
    <property type="evidence" value="ECO:0007669"/>
    <property type="project" value="InterPro"/>
</dbReference>
<dbReference type="CDD" id="cd03801">
    <property type="entry name" value="GT4_PimA-like"/>
    <property type="match status" value="1"/>
</dbReference>
<dbReference type="GO" id="GO:0000166">
    <property type="term" value="F:nucleotide binding"/>
    <property type="evidence" value="ECO:0007669"/>
    <property type="project" value="InterPro"/>
</dbReference>
<name>A0A0P1P338_9BACT</name>
<dbReference type="SUPFAM" id="SSF51735">
    <property type="entry name" value="NAD(P)-binding Rossmann-fold domains"/>
    <property type="match status" value="1"/>
</dbReference>
<dbReference type="InterPro" id="IPR036291">
    <property type="entry name" value="NAD(P)-bd_dom_sf"/>
</dbReference>
<dbReference type="SUPFAM" id="SSF53756">
    <property type="entry name" value="UDP-Glycosyltransferase/glycogen phosphorylase"/>
    <property type="match status" value="1"/>
</dbReference>
<feature type="domain" description="Gfo/Idh/MocA-like oxidoreductase N-terminal" evidence="2">
    <location>
        <begin position="563"/>
        <end position="669"/>
    </location>
</feature>
<evidence type="ECO:0000259" key="1">
    <source>
        <dbReference type="Pfam" id="PF00534"/>
    </source>
</evidence>
<dbReference type="AlphaFoldDB" id="A0A0P1P338"/>
<gene>
    <name evidence="3" type="ORF">JGI4_02137</name>
</gene>
<evidence type="ECO:0000313" key="4">
    <source>
        <dbReference type="Proteomes" id="UP000182011"/>
    </source>
</evidence>
<organism evidence="3 4">
    <name type="scientific">Candidatus Kryptonium thompsonii</name>
    <dbReference type="NCBI Taxonomy" id="1633631"/>
    <lineage>
        <taxon>Bacteria</taxon>
        <taxon>Pseudomonadati</taxon>
        <taxon>Candidatus Kryptoniota</taxon>
        <taxon>Candidatus Kryptonium</taxon>
    </lineage>
</organism>
<sequence length="864" mass="101279">MEYSKIKILIVGSFPPPYHGSAIYLDKLRKKLIQEKDLEVFVVDTSDKRDDLTNLGRFDFANVYAGLRSLFKLIYYLIFVRPDVVYIPISQNHWAYFRDGLFILISSVFKAKILIHLHGSYFLKFYEESSWLYQKFIDLTMKRVDGAIVLGEKLKYIFEKWLSTDKIFVLPNFIEWEFNEDKIRSTKNDESVVRITYLGNLRESKGIFDLLEAIKIVKKSTRTKFIVNIAGKLGDDPVTGLSLREHEIRFGNYLKELGDVANYIGEIKEEKDKFELLKNTDIFVFPSWNEGQPLVILEAMSCGCPVISTKDVGVIDETVIDGVNGLLVEKRNIRQLADAILKLVNNRDLRISFGMNSLKRFGEFYTIERHIYEFRKILIVLLFGEKLRYLKVLPVAIKLIPPRRFNDLFDLRGYTLKKFIKFLVIEGIGLSINKAKNKLIERKILKGEYLVIMKFKYDKNIFFCFTRDLGYFKPEEIMFFKSKFDDIGINSIYLSTETLDIFEHYLPVPSCPDDVKEKLVNGILKDNQYLVPFPEIYTVICRTKIESTAILSNRISLRDNGCFILGFGGYMREYALHFFKKDIIAALDYKARAIRRYFKFDFPIYDRFEDIMDEIARVKNPLVIIATYHSDHAWMTKMVLDCNPTARVFIEKPAAVTNEDANILFELRAKGAFIDIGYNRRHALFTQVIRNALKDSKGQVHITFIVKELKIPKTHWYFWSNQGTRVTGNWTHWIDLLRFLTGKNVINFSVIGDDGNATVLFELEDKILAEIIVTDIGSDFYGVEEYFEIRFNNTTIKLRDYRELEIINNFRKIRYKRMRRDKGHYKMYLTLKENILNNKGPFYPAEDILWVTHLCNEIIRVIKD</sequence>
<evidence type="ECO:0000313" key="3">
    <source>
        <dbReference type="EMBL" id="CUU08617.1"/>
    </source>
</evidence>
<dbReference type="Pfam" id="PF00534">
    <property type="entry name" value="Glycos_transf_1"/>
    <property type="match status" value="1"/>
</dbReference>
<reference evidence="3 4" key="1">
    <citation type="submission" date="2015-11" db="EMBL/GenBank/DDBJ databases">
        <authorList>
            <person name="Zhang Y."/>
            <person name="Guo Z."/>
        </authorList>
    </citation>
    <scope>NUCLEOTIDE SEQUENCE [LARGE SCALE GENOMIC DNA]</scope>
    <source>
        <strain evidence="3">JGI-4</strain>
    </source>
</reference>
<dbReference type="SUPFAM" id="SSF55347">
    <property type="entry name" value="Glyceraldehyde-3-phosphate dehydrogenase-like, C-terminal domain"/>
    <property type="match status" value="1"/>
</dbReference>
<dbReference type="EMBL" id="FAOP01000010">
    <property type="protein sequence ID" value="CUU08617.1"/>
    <property type="molecule type" value="Genomic_DNA"/>
</dbReference>
<evidence type="ECO:0000259" key="2">
    <source>
        <dbReference type="Pfam" id="PF01408"/>
    </source>
</evidence>
<protein>
    <submittedName>
        <fullName evidence="3">Glycosyltransferase involved in cell wall bisynthesis</fullName>
    </submittedName>
</protein>
<accession>A0A0P1P338</accession>
<dbReference type="Gene3D" id="3.40.50.720">
    <property type="entry name" value="NAD(P)-binding Rossmann-like Domain"/>
    <property type="match status" value="1"/>
</dbReference>
<proteinExistence type="predicted"/>
<dbReference type="InterPro" id="IPR001296">
    <property type="entry name" value="Glyco_trans_1"/>
</dbReference>
<dbReference type="Gene3D" id="3.40.50.2000">
    <property type="entry name" value="Glycogen Phosphorylase B"/>
    <property type="match status" value="2"/>
</dbReference>
<dbReference type="PANTHER" id="PTHR12526">
    <property type="entry name" value="GLYCOSYLTRANSFERASE"/>
    <property type="match status" value="1"/>
</dbReference>